<dbReference type="AlphaFoldDB" id="A0A3D8I9M0"/>
<keyword evidence="2" id="KW-1185">Reference proteome</keyword>
<proteinExistence type="predicted"/>
<dbReference type="GeneID" id="82536392"/>
<name>A0A3D8I9M0_9HELI</name>
<dbReference type="Proteomes" id="UP000256650">
    <property type="component" value="Unassembled WGS sequence"/>
</dbReference>
<dbReference type="EMBL" id="NXLS01000012">
    <property type="protein sequence ID" value="RDU61666.1"/>
    <property type="molecule type" value="Genomic_DNA"/>
</dbReference>
<reference evidence="1 2" key="1">
    <citation type="submission" date="2018-04" db="EMBL/GenBank/DDBJ databases">
        <title>Novel Campyloabacter and Helicobacter Species and Strains.</title>
        <authorList>
            <person name="Mannion A.J."/>
            <person name="Shen Z."/>
            <person name="Fox J.G."/>
        </authorList>
    </citation>
    <scope>NUCLEOTIDE SEQUENCE [LARGE SCALE GENOMIC DNA]</scope>
    <source>
        <strain evidence="1 2">MIT 99-5101</strain>
    </source>
</reference>
<sequence length="149" mass="17905">MTKQEFNEALKALNLTKKEFCEKLRVKSITLENNWGIKYPIPQYAISWLELYKTAQKYEQFAEILKNHHDLKNIIKVKPKEASQTFTRKDFDLKLKELNLTRREFCQKVEIAYSTPNSWDKYSPIPLWVEAWLNTYENVENFKKLEILL</sequence>
<dbReference type="OrthoDB" id="5325244at2"/>
<evidence type="ECO:0000313" key="2">
    <source>
        <dbReference type="Proteomes" id="UP000256650"/>
    </source>
</evidence>
<gene>
    <name evidence="1" type="ORF">CQA43_08875</name>
</gene>
<comment type="caution">
    <text evidence="1">The sequence shown here is derived from an EMBL/GenBank/DDBJ whole genome shotgun (WGS) entry which is preliminary data.</text>
</comment>
<organism evidence="1 2">
    <name type="scientific">Helicobacter ganmani</name>
    <dbReference type="NCBI Taxonomy" id="60246"/>
    <lineage>
        <taxon>Bacteria</taxon>
        <taxon>Pseudomonadati</taxon>
        <taxon>Campylobacterota</taxon>
        <taxon>Epsilonproteobacteria</taxon>
        <taxon>Campylobacterales</taxon>
        <taxon>Helicobacteraceae</taxon>
        <taxon>Helicobacter</taxon>
    </lineage>
</organism>
<dbReference type="RefSeq" id="WP_115552241.1">
    <property type="nucleotide sequence ID" value="NZ_CAQNTT010000014.1"/>
</dbReference>
<protein>
    <submittedName>
        <fullName evidence="1">Uncharacterized protein</fullName>
    </submittedName>
</protein>
<accession>A0A3D8I9M0</accession>
<evidence type="ECO:0000313" key="1">
    <source>
        <dbReference type="EMBL" id="RDU61666.1"/>
    </source>
</evidence>